<organism evidence="1 2">
    <name type="scientific">Polystyrenella longa</name>
    <dbReference type="NCBI Taxonomy" id="2528007"/>
    <lineage>
        <taxon>Bacteria</taxon>
        <taxon>Pseudomonadati</taxon>
        <taxon>Planctomycetota</taxon>
        <taxon>Planctomycetia</taxon>
        <taxon>Planctomycetales</taxon>
        <taxon>Planctomycetaceae</taxon>
        <taxon>Polystyrenella</taxon>
    </lineage>
</organism>
<dbReference type="Proteomes" id="UP000317178">
    <property type="component" value="Chromosome"/>
</dbReference>
<dbReference type="OrthoDB" id="288805at2"/>
<keyword evidence="2" id="KW-1185">Reference proteome</keyword>
<evidence type="ECO:0000313" key="2">
    <source>
        <dbReference type="Proteomes" id="UP000317178"/>
    </source>
</evidence>
<dbReference type="AlphaFoldDB" id="A0A518CS54"/>
<dbReference type="RefSeq" id="WP_144997941.1">
    <property type="nucleotide sequence ID" value="NZ_CP036281.1"/>
</dbReference>
<protein>
    <recommendedName>
        <fullName evidence="3">Neutral metalloprotease</fullName>
    </recommendedName>
</protein>
<dbReference type="KEGG" id="plon:Pla110_38220"/>
<evidence type="ECO:0000313" key="1">
    <source>
        <dbReference type="EMBL" id="QDU82067.1"/>
    </source>
</evidence>
<proteinExistence type="predicted"/>
<dbReference type="EMBL" id="CP036281">
    <property type="protein sequence ID" value="QDU82067.1"/>
    <property type="molecule type" value="Genomic_DNA"/>
</dbReference>
<name>A0A518CS54_9PLAN</name>
<gene>
    <name evidence="1" type="ORF">Pla110_38220</name>
</gene>
<evidence type="ECO:0008006" key="3">
    <source>
        <dbReference type="Google" id="ProtNLM"/>
    </source>
</evidence>
<accession>A0A518CS54</accession>
<reference evidence="1 2" key="1">
    <citation type="submission" date="2019-02" db="EMBL/GenBank/DDBJ databases">
        <title>Deep-cultivation of Planctomycetes and their phenomic and genomic characterization uncovers novel biology.</title>
        <authorList>
            <person name="Wiegand S."/>
            <person name="Jogler M."/>
            <person name="Boedeker C."/>
            <person name="Pinto D."/>
            <person name="Vollmers J."/>
            <person name="Rivas-Marin E."/>
            <person name="Kohn T."/>
            <person name="Peeters S.H."/>
            <person name="Heuer A."/>
            <person name="Rast P."/>
            <person name="Oberbeckmann S."/>
            <person name="Bunk B."/>
            <person name="Jeske O."/>
            <person name="Meyerdierks A."/>
            <person name="Storesund J.E."/>
            <person name="Kallscheuer N."/>
            <person name="Luecker S."/>
            <person name="Lage O.M."/>
            <person name="Pohl T."/>
            <person name="Merkel B.J."/>
            <person name="Hornburger P."/>
            <person name="Mueller R.-W."/>
            <person name="Bruemmer F."/>
            <person name="Labrenz M."/>
            <person name="Spormann A.M."/>
            <person name="Op den Camp H."/>
            <person name="Overmann J."/>
            <person name="Amann R."/>
            <person name="Jetten M.S.M."/>
            <person name="Mascher T."/>
            <person name="Medema M.H."/>
            <person name="Devos D.P."/>
            <person name="Kaster A.-K."/>
            <person name="Ovreas L."/>
            <person name="Rohde M."/>
            <person name="Galperin M.Y."/>
            <person name="Jogler C."/>
        </authorList>
    </citation>
    <scope>NUCLEOTIDE SEQUENCE [LARGE SCALE GENOMIC DNA]</scope>
    <source>
        <strain evidence="1 2">Pla110</strain>
    </source>
</reference>
<sequence length="523" mass="58811">MWYRTHTFCTVLAVLAVVGWSSWHIDSGSTFAKSTSPKSLASPQTKNGLQAGQAYAIEFPSAFEQPESALEITNLPDVYFDLPAGEQNFQLVLGCVQGELVGNSFELEVVSKQESPEGASSLPFQGRAKFIPLPPLLIPRNTTHNANLFLTGAARNPGFGSPDRFKFDLTTERILRTFYLYGGEGDFLDQQSYQQCPTRLLAESTHLRIWYDTRDESEVTNDDQIQHRHQQAEHLASVFEQLIVPRLIPWLGEVSDLDRDGKFSIVLSSQLNEISKGKEPLVGLTWSGDYRRNLPAPLGNSSDVVYLNSSSADLKLLTEVLVHEYVHALSFDLHLEASSSPQYSRSEDDWLNEGLAHVVETQLTGTQFNIHDRLREFNSRPELYPLVVPNYSRSGLWRSPGCRGATFSFLRWCIDQRDLQLVPDLIHAENAGMPNMVQKMGQPFADLFRGWSISLSQESTSNLTMQQGDTLHWLQAVTASRSFLIHQRAEERLRVRIKNESESGMQLTLIPLSDPKAEEALLN</sequence>